<evidence type="ECO:0000256" key="4">
    <source>
        <dbReference type="ARBA" id="ARBA00022741"/>
    </source>
</evidence>
<sequence>MADRASKIARSLNVPHLTMRIPWGEPPFPPLPVGDEPIENIARAARYRVKFDAMTQCSASALAMGHHADDQVETSLMRIAKGTTESGAGGMRRCRRWGMGVGRAGELGWSGHEGLRRWIIRPLLPLSKDRILATCEAHGLDYVTDQTNFQPELTLRNSIRHLLKNPSPSSEDLQDLAKKMPPHIAEGLRALQTRSSAIKSVSMDISEGSELLRASVEVLSRQVDDTDQQVDRHLRRARIPSPVGTFMLSTASLQTITDSAIRTRMALRITRYASFHPWGSLRADGNRRSASFSRIIANLWHPEPWNVGSFVAGGGVIWIPAVSRDGRVRLLQGPTPVSLHAGDTCGWVTARQPPLHRDKMRALGIENPLRINITQHILSALRSERETLEVLYDCRFLVTLDLQKMPDDLRESLLDNPHATVRIEPNLRWCWPKIIWDDGRAAVTTLSSEVIDEENALRPWDAHNEDISEWQKSWNRIDDTVQADWICMQWIRPLDAL</sequence>
<evidence type="ECO:0000313" key="8">
    <source>
        <dbReference type="EMBL" id="KAL0946570.1"/>
    </source>
</evidence>
<gene>
    <name evidence="8" type="ORF">HGRIS_012773</name>
</gene>
<dbReference type="InterPro" id="IPR011063">
    <property type="entry name" value="TilS/TtcA_N"/>
</dbReference>
<evidence type="ECO:0000259" key="7">
    <source>
        <dbReference type="Pfam" id="PF01171"/>
    </source>
</evidence>
<evidence type="ECO:0000256" key="1">
    <source>
        <dbReference type="ARBA" id="ARBA00013267"/>
    </source>
</evidence>
<dbReference type="InterPro" id="IPR012795">
    <property type="entry name" value="tRNA_Ile_lys_synt_N"/>
</dbReference>
<dbReference type="EMBL" id="JASNQZ010000015">
    <property type="protein sequence ID" value="KAL0946570.1"/>
    <property type="molecule type" value="Genomic_DNA"/>
</dbReference>
<keyword evidence="4" id="KW-0547">Nucleotide-binding</keyword>
<comment type="catalytic activity">
    <reaction evidence="6">
        <text>cytidine(34) in tRNA(Ile2) + L-lysine + ATP = lysidine(34) in tRNA(Ile2) + AMP + diphosphate + H(+)</text>
        <dbReference type="Rhea" id="RHEA:43744"/>
        <dbReference type="Rhea" id="RHEA-COMP:10625"/>
        <dbReference type="Rhea" id="RHEA-COMP:10670"/>
        <dbReference type="ChEBI" id="CHEBI:15378"/>
        <dbReference type="ChEBI" id="CHEBI:30616"/>
        <dbReference type="ChEBI" id="CHEBI:32551"/>
        <dbReference type="ChEBI" id="CHEBI:33019"/>
        <dbReference type="ChEBI" id="CHEBI:82748"/>
        <dbReference type="ChEBI" id="CHEBI:83665"/>
        <dbReference type="ChEBI" id="CHEBI:456215"/>
        <dbReference type="EC" id="6.3.4.19"/>
    </reaction>
</comment>
<comment type="caution">
    <text evidence="8">The sequence shown here is derived from an EMBL/GenBank/DDBJ whole genome shotgun (WGS) entry which is preliminary data.</text>
</comment>
<dbReference type="EC" id="6.3.4.19" evidence="1"/>
<dbReference type="PANTHER" id="PTHR43033">
    <property type="entry name" value="TRNA(ILE)-LYSIDINE SYNTHASE-RELATED"/>
    <property type="match status" value="1"/>
</dbReference>
<evidence type="ECO:0000256" key="5">
    <source>
        <dbReference type="ARBA" id="ARBA00022840"/>
    </source>
</evidence>
<keyword evidence="3" id="KW-0819">tRNA processing</keyword>
<name>A0ABR3ITC5_9AGAR</name>
<keyword evidence="5" id="KW-0067">ATP-binding</keyword>
<feature type="domain" description="tRNA(Ile)-lysidine/2-thiocytidine synthase N-terminal" evidence="7">
    <location>
        <begin position="6"/>
        <end position="161"/>
    </location>
</feature>
<reference evidence="9" key="1">
    <citation type="submission" date="2024-06" db="EMBL/GenBank/DDBJ databases">
        <title>Multi-omics analyses provide insights into the biosynthesis of the anticancer antibiotic pleurotin in Hohenbuehelia grisea.</title>
        <authorList>
            <person name="Weaver J.A."/>
            <person name="Alberti F."/>
        </authorList>
    </citation>
    <scope>NUCLEOTIDE SEQUENCE [LARGE SCALE GENOMIC DNA]</scope>
    <source>
        <strain evidence="9">T-177</strain>
    </source>
</reference>
<dbReference type="InterPro" id="IPR014729">
    <property type="entry name" value="Rossmann-like_a/b/a_fold"/>
</dbReference>
<dbReference type="InterPro" id="IPR012094">
    <property type="entry name" value="tRNA_Ile_lys_synt"/>
</dbReference>
<dbReference type="SUPFAM" id="SSF52402">
    <property type="entry name" value="Adenine nucleotide alpha hydrolases-like"/>
    <property type="match status" value="1"/>
</dbReference>
<keyword evidence="2" id="KW-0436">Ligase</keyword>
<organism evidence="8 9">
    <name type="scientific">Hohenbuehelia grisea</name>
    <dbReference type="NCBI Taxonomy" id="104357"/>
    <lineage>
        <taxon>Eukaryota</taxon>
        <taxon>Fungi</taxon>
        <taxon>Dikarya</taxon>
        <taxon>Basidiomycota</taxon>
        <taxon>Agaricomycotina</taxon>
        <taxon>Agaricomycetes</taxon>
        <taxon>Agaricomycetidae</taxon>
        <taxon>Agaricales</taxon>
        <taxon>Pleurotineae</taxon>
        <taxon>Pleurotaceae</taxon>
        <taxon>Hohenbuehelia</taxon>
    </lineage>
</organism>
<dbReference type="Pfam" id="PF01171">
    <property type="entry name" value="ATP_bind_3"/>
    <property type="match status" value="1"/>
</dbReference>
<evidence type="ECO:0000256" key="6">
    <source>
        <dbReference type="ARBA" id="ARBA00048539"/>
    </source>
</evidence>
<evidence type="ECO:0000313" key="9">
    <source>
        <dbReference type="Proteomes" id="UP001556367"/>
    </source>
</evidence>
<protein>
    <recommendedName>
        <fullName evidence="1">tRNA(Ile)-lysidine synthetase</fullName>
        <ecNumber evidence="1">6.3.4.19</ecNumber>
    </recommendedName>
</protein>
<evidence type="ECO:0000256" key="2">
    <source>
        <dbReference type="ARBA" id="ARBA00022598"/>
    </source>
</evidence>
<dbReference type="PANTHER" id="PTHR43033:SF1">
    <property type="entry name" value="TRNA(ILE)-LYSIDINE SYNTHASE-RELATED"/>
    <property type="match status" value="1"/>
</dbReference>
<proteinExistence type="predicted"/>
<accession>A0ABR3ITC5</accession>
<keyword evidence="9" id="KW-1185">Reference proteome</keyword>
<evidence type="ECO:0000256" key="3">
    <source>
        <dbReference type="ARBA" id="ARBA00022694"/>
    </source>
</evidence>
<dbReference type="CDD" id="cd01992">
    <property type="entry name" value="TilS_N"/>
    <property type="match status" value="1"/>
</dbReference>
<dbReference type="Gene3D" id="3.40.50.620">
    <property type="entry name" value="HUPs"/>
    <property type="match status" value="1"/>
</dbReference>
<dbReference type="Proteomes" id="UP001556367">
    <property type="component" value="Unassembled WGS sequence"/>
</dbReference>